<evidence type="ECO:0000259" key="5">
    <source>
        <dbReference type="Pfam" id="PF00884"/>
    </source>
</evidence>
<name>A0ABP9P624_9PSEU</name>
<evidence type="ECO:0000256" key="3">
    <source>
        <dbReference type="ARBA" id="ARBA00022801"/>
    </source>
</evidence>
<feature type="domain" description="Sulfatase N-terminal" evidence="5">
    <location>
        <begin position="29"/>
        <end position="439"/>
    </location>
</feature>
<dbReference type="Gene3D" id="3.30.1120.10">
    <property type="match status" value="1"/>
</dbReference>
<dbReference type="RefSeq" id="WP_345612231.1">
    <property type="nucleotide sequence ID" value="NZ_BAABJO010000045.1"/>
</dbReference>
<protein>
    <submittedName>
        <fullName evidence="6">Arylsulfatase</fullName>
    </submittedName>
</protein>
<sequence length="741" mass="82398">MENAGRVGITYADSDPWWPEPPRPREGSPDVVLIVLDDVGFGTLGCYGSEIRTPTMDALARAGLQYTNFHVTPLCSPTRASLMTGRNHHAVGMSLLSNADSGFPSKRGTISPNAATVAEVLKDTGYSTACYGKWHLAPLDQTGSAGPFDQWPLGRGFERYYGFLEGISDHFHPELVQDNQRVDPPKTPEEGYHLTEDLIDHAIDFVSDQKSNAPDKPYFLYLALGAAHTPHQAPREYLERVRGRYDIGWDEIRAARHREQLRTGVVPEGTDLAPRNESVVAWDELSEDDRRAMARMQEAFAAMVEHTDDQLARLVAHLERLGVRENTLIILMSDNGASQEGGRDGTTNTIAYENGDAVTTADNLAGLDDIGGPRNHSNYPWGWAQAANTPLKRYKQNTHAGGVRAPLVVSWPAGIAVRGVRSQFHHVIDVTPTVLDIVGTAMPELRAGRPQLPVHGTSMRYTFDDPATPSRRHTQYFEMYGHRAIWHAGWKAVAYHERGRSYDDDAWELYHLDTDFSECHDVAAEHPEVLANLVGRWWSEAERYDVFPLDDRNFAERAARYHSATSPRRRRSYRYYPGMTRVPGGITPLVYDRSFTIDAAVRMERDDKGVLLAHGDVCGGHVLFVKAGELRYEYNHQGTRYHVKGAIPDDAAPRRLSMHFTKTGVRRGRATLLCDGSEIGTGEIASTARYLIGWQGLTVGGDSLSPVSWDYEGGFPFTGILEHVDLALAADGPHEVHEVID</sequence>
<gene>
    <name evidence="6" type="ORF">GCM10023320_76260</name>
</gene>
<dbReference type="EMBL" id="BAABJO010000045">
    <property type="protein sequence ID" value="GAA5139742.1"/>
    <property type="molecule type" value="Genomic_DNA"/>
</dbReference>
<keyword evidence="7" id="KW-1185">Reference proteome</keyword>
<dbReference type="PANTHER" id="PTHR42693">
    <property type="entry name" value="ARYLSULFATASE FAMILY MEMBER"/>
    <property type="match status" value="1"/>
</dbReference>
<dbReference type="CDD" id="cd16025">
    <property type="entry name" value="PAS_like"/>
    <property type="match status" value="1"/>
</dbReference>
<evidence type="ECO:0000256" key="2">
    <source>
        <dbReference type="ARBA" id="ARBA00022723"/>
    </source>
</evidence>
<evidence type="ECO:0000313" key="7">
    <source>
        <dbReference type="Proteomes" id="UP001500804"/>
    </source>
</evidence>
<comment type="caution">
    <text evidence="6">The sequence shown here is derived from an EMBL/GenBank/DDBJ whole genome shotgun (WGS) entry which is preliminary data.</text>
</comment>
<keyword evidence="4" id="KW-0106">Calcium</keyword>
<dbReference type="Pfam" id="PF00884">
    <property type="entry name" value="Sulfatase"/>
    <property type="match status" value="1"/>
</dbReference>
<dbReference type="Proteomes" id="UP001500804">
    <property type="component" value="Unassembled WGS sequence"/>
</dbReference>
<dbReference type="InterPro" id="IPR000917">
    <property type="entry name" value="Sulfatase_N"/>
</dbReference>
<accession>A0ABP9P624</accession>
<keyword evidence="2" id="KW-0479">Metal-binding</keyword>
<dbReference type="Gene3D" id="3.40.720.10">
    <property type="entry name" value="Alkaline Phosphatase, subunit A"/>
    <property type="match status" value="1"/>
</dbReference>
<evidence type="ECO:0000256" key="1">
    <source>
        <dbReference type="ARBA" id="ARBA00008779"/>
    </source>
</evidence>
<dbReference type="PANTHER" id="PTHR42693:SF53">
    <property type="entry name" value="ENDO-4-O-SULFATASE"/>
    <property type="match status" value="1"/>
</dbReference>
<proteinExistence type="inferred from homology"/>
<keyword evidence="3" id="KW-0378">Hydrolase</keyword>
<reference evidence="7" key="1">
    <citation type="journal article" date="2019" name="Int. J. Syst. Evol. Microbiol.">
        <title>The Global Catalogue of Microorganisms (GCM) 10K type strain sequencing project: providing services to taxonomists for standard genome sequencing and annotation.</title>
        <authorList>
            <consortium name="The Broad Institute Genomics Platform"/>
            <consortium name="The Broad Institute Genome Sequencing Center for Infectious Disease"/>
            <person name="Wu L."/>
            <person name="Ma J."/>
        </authorList>
    </citation>
    <scope>NUCLEOTIDE SEQUENCE [LARGE SCALE GENOMIC DNA]</scope>
    <source>
        <strain evidence="7">JCM 18302</strain>
    </source>
</reference>
<comment type="similarity">
    <text evidence="1">Belongs to the sulfatase family.</text>
</comment>
<evidence type="ECO:0000256" key="4">
    <source>
        <dbReference type="ARBA" id="ARBA00022837"/>
    </source>
</evidence>
<dbReference type="InterPro" id="IPR024607">
    <property type="entry name" value="Sulfatase_CS"/>
</dbReference>
<organism evidence="6 7">
    <name type="scientific">Pseudonocardia adelaidensis</name>
    <dbReference type="NCBI Taxonomy" id="648754"/>
    <lineage>
        <taxon>Bacteria</taxon>
        <taxon>Bacillati</taxon>
        <taxon>Actinomycetota</taxon>
        <taxon>Actinomycetes</taxon>
        <taxon>Pseudonocardiales</taxon>
        <taxon>Pseudonocardiaceae</taxon>
        <taxon>Pseudonocardia</taxon>
    </lineage>
</organism>
<dbReference type="SUPFAM" id="SSF53649">
    <property type="entry name" value="Alkaline phosphatase-like"/>
    <property type="match status" value="1"/>
</dbReference>
<dbReference type="InterPro" id="IPR017850">
    <property type="entry name" value="Alkaline_phosphatase_core_sf"/>
</dbReference>
<evidence type="ECO:0000313" key="6">
    <source>
        <dbReference type="EMBL" id="GAA5139742.1"/>
    </source>
</evidence>
<dbReference type="InterPro" id="IPR050738">
    <property type="entry name" value="Sulfatase"/>
</dbReference>
<dbReference type="PROSITE" id="PS00523">
    <property type="entry name" value="SULFATASE_1"/>
    <property type="match status" value="1"/>
</dbReference>